<sequence length="700" mass="78139">MTHHCALWFVSELPQRIFIPGIASPDFPSSLLANVRGHCQIQSYIPETNETPEGTTKAGLELIHRIKDAKDKHQNLVAPEFLHLPDRNEYPDYFQAIKLPLALDTIEQKLQNHEYPCLTLLEADLRRMVTNAKAYNTKGSSLFSNAERIRKIVSAVMIKINPAYKDENYTPFAAPLPDDDEDEEEVQSPQSSRRQSQPRNDNSDAGPRTNGRRHSHRTPTTDREIDFADSGSADFKGDSFKKAQERIISEMIRLKDEEYVDRYLHLAEYSLFFFSGVEVFQPFLSKPDRGLYKEYYDIIKHPTSLWTVLRRIRGAEGRKDSTTMSPYRTWDAFAEEVSYIWRNTREFNVEGSAIVELAGELESHFKERLEEARRVVPEPAPPSIKLRVGNAKTSDANSQKLMLKFPGRSGDSASEKQKAGFTVDGESLKRQQELVRAGSGSRETPIQPNTSTRTLRERAPPLSKTQTPSQGTPMAASPPRAKIEGPPSQPPRGMAPNVNIYNRQPNGTAPAPAALNTLANGSPNSITPGQTTPITTPRKILPPRQAAARLPIAANAFPPKKYVVPRSRLITHVNVHSEERLGFNIEIPSASISPRQSVTLSVPFSHNHLFIKPTVVSSSLERQTQLTVTVGNQKIHATGSPIRSADFTVPKYELRLGPGITKIDIEMYAAPGRGLANLALPNGPNVEYEAFTLFLHVMHA</sequence>
<comment type="caution">
    <text evidence="1">The sequence shown here is derived from an EMBL/GenBank/DDBJ whole genome shotgun (WGS) entry which is preliminary data.</text>
</comment>
<protein>
    <submittedName>
        <fullName evidence="1">Uncharacterized protein</fullName>
    </submittedName>
</protein>
<proteinExistence type="predicted"/>
<gene>
    <name evidence="1" type="ORF">LOY88_002984</name>
</gene>
<accession>A0ACB8UXI9</accession>
<name>A0ACB8UXI9_9EURO</name>
<evidence type="ECO:0000313" key="1">
    <source>
        <dbReference type="EMBL" id="KAI2387654.1"/>
    </source>
</evidence>
<dbReference type="EMBL" id="JALBCA010000037">
    <property type="protein sequence ID" value="KAI2387654.1"/>
    <property type="molecule type" value="Genomic_DNA"/>
</dbReference>
<reference evidence="1" key="1">
    <citation type="journal article" date="2022" name="bioRxiv">
        <title>Population genetic analysis of Ophidiomyces ophidiicola, the causative agent of snake fungal disease, indicates recent introductions to the USA.</title>
        <authorList>
            <person name="Ladner J.T."/>
            <person name="Palmer J.M."/>
            <person name="Ettinger C.L."/>
            <person name="Stajich J.E."/>
            <person name="Farrell T.M."/>
            <person name="Glorioso B.M."/>
            <person name="Lawson B."/>
            <person name="Price S.J."/>
            <person name="Stengle A.G."/>
            <person name="Grear D.A."/>
            <person name="Lorch J.M."/>
        </authorList>
    </citation>
    <scope>NUCLEOTIDE SEQUENCE</scope>
    <source>
        <strain evidence="1">NWHC 24266-5</strain>
    </source>
</reference>
<organism evidence="1">
    <name type="scientific">Ophidiomyces ophidiicola</name>
    <dbReference type="NCBI Taxonomy" id="1387563"/>
    <lineage>
        <taxon>Eukaryota</taxon>
        <taxon>Fungi</taxon>
        <taxon>Dikarya</taxon>
        <taxon>Ascomycota</taxon>
        <taxon>Pezizomycotina</taxon>
        <taxon>Eurotiomycetes</taxon>
        <taxon>Eurotiomycetidae</taxon>
        <taxon>Onygenales</taxon>
        <taxon>Onygenaceae</taxon>
        <taxon>Ophidiomyces</taxon>
    </lineage>
</organism>